<dbReference type="EMBL" id="LDTZ01000013">
    <property type="protein sequence ID" value="KNA92949.1"/>
    <property type="molecule type" value="Genomic_DNA"/>
</dbReference>
<keyword evidence="12 17" id="KW-0046">Antibiotic resistance</keyword>
<keyword evidence="8 17" id="KW-0133">Cell shape</keyword>
<feature type="transmembrane region" description="Helical" evidence="17">
    <location>
        <begin position="56"/>
        <end position="76"/>
    </location>
</feature>
<evidence type="ECO:0000256" key="1">
    <source>
        <dbReference type="ARBA" id="ARBA00004651"/>
    </source>
</evidence>
<evidence type="ECO:0000256" key="16">
    <source>
        <dbReference type="ARBA" id="ARBA00047594"/>
    </source>
</evidence>
<evidence type="ECO:0000256" key="9">
    <source>
        <dbReference type="ARBA" id="ARBA00022984"/>
    </source>
</evidence>
<keyword evidence="6 17" id="KW-0812">Transmembrane</keyword>
<keyword evidence="13 17" id="KW-0961">Cell wall biogenesis/degradation</keyword>
<dbReference type="HAMAP" id="MF_01006">
    <property type="entry name" value="Undec_diphosphatase"/>
    <property type="match status" value="1"/>
</dbReference>
<evidence type="ECO:0000256" key="8">
    <source>
        <dbReference type="ARBA" id="ARBA00022960"/>
    </source>
</evidence>
<proteinExistence type="inferred from homology"/>
<evidence type="ECO:0000256" key="4">
    <source>
        <dbReference type="ARBA" id="ARBA00021581"/>
    </source>
</evidence>
<evidence type="ECO:0000256" key="10">
    <source>
        <dbReference type="ARBA" id="ARBA00022989"/>
    </source>
</evidence>
<keyword evidence="7 17" id="KW-0378">Hydrolase</keyword>
<evidence type="ECO:0000256" key="3">
    <source>
        <dbReference type="ARBA" id="ARBA00012374"/>
    </source>
</evidence>
<sequence>MTDLTYPQAAILGLLQGVTELFPVSSLGHSILVPAWLGGDWAKLVTESKSSGHTPFLAFVVALHVATALALILFYWRDWVRIVAGFIRSLRHRSVDDDSDARLAWLLIAGTIPVGVVGLIAEKPLRVLFATPLAAAILLFLNGLVLLTTELLRRRRGRIGRHSVARQAPARSVTSLSMKEGTAIGSAQILALFPGISRSGSTISAGLLRGLDHEDAAHFAFLLATPVILAAGVLKIPELFGPDGQGIGGQVLVGSVCAFVAAFAAVAFLAKYFHTRTLYPFVVYCLAAGAISIVHFA</sequence>
<accession>A0ABR5IHA0</accession>
<evidence type="ECO:0000256" key="11">
    <source>
        <dbReference type="ARBA" id="ARBA00023136"/>
    </source>
</evidence>
<comment type="caution">
    <text evidence="18">The sequence shown here is derived from an EMBL/GenBank/DDBJ whole genome shotgun (WGS) entry which is preliminary data.</text>
</comment>
<evidence type="ECO:0000256" key="12">
    <source>
        <dbReference type="ARBA" id="ARBA00023251"/>
    </source>
</evidence>
<keyword evidence="5 17" id="KW-1003">Cell membrane</keyword>
<evidence type="ECO:0000256" key="2">
    <source>
        <dbReference type="ARBA" id="ARBA00010621"/>
    </source>
</evidence>
<comment type="subcellular location">
    <subcellularLocation>
        <location evidence="1 17">Cell membrane</location>
        <topology evidence="1 17">Multi-pass membrane protein</topology>
    </subcellularLocation>
</comment>
<organism evidence="18 19">
    <name type="scientific">Gordonia jacobaea</name>
    <dbReference type="NCBI Taxonomy" id="122202"/>
    <lineage>
        <taxon>Bacteria</taxon>
        <taxon>Bacillati</taxon>
        <taxon>Actinomycetota</taxon>
        <taxon>Actinomycetes</taxon>
        <taxon>Mycobacteriales</taxon>
        <taxon>Gordoniaceae</taxon>
        <taxon>Gordonia</taxon>
    </lineage>
</organism>
<dbReference type="PANTHER" id="PTHR30622:SF4">
    <property type="entry name" value="UNDECAPRENYL-DIPHOSPHATASE"/>
    <property type="match status" value="1"/>
</dbReference>
<feature type="transmembrane region" description="Helical" evidence="17">
    <location>
        <begin position="103"/>
        <end position="121"/>
    </location>
</feature>
<reference evidence="18 19" key="1">
    <citation type="submission" date="2015-05" db="EMBL/GenBank/DDBJ databases">
        <title>Draft genome sequence of the bacterium Gordonia jacobaea a new member of the Gordonia genus.</title>
        <authorList>
            <person name="Jimenez-Galisteo G."/>
            <person name="Dominguez A."/>
            <person name="Munoz E."/>
            <person name="Vinas M."/>
        </authorList>
    </citation>
    <scope>NUCLEOTIDE SEQUENCE [LARGE SCALE GENOMIC DNA]</scope>
    <source>
        <strain evidence="19">mv1</strain>
    </source>
</reference>
<comment type="catalytic activity">
    <reaction evidence="16 17">
        <text>di-trans,octa-cis-undecaprenyl diphosphate + H2O = di-trans,octa-cis-undecaprenyl phosphate + phosphate + H(+)</text>
        <dbReference type="Rhea" id="RHEA:28094"/>
        <dbReference type="ChEBI" id="CHEBI:15377"/>
        <dbReference type="ChEBI" id="CHEBI:15378"/>
        <dbReference type="ChEBI" id="CHEBI:43474"/>
        <dbReference type="ChEBI" id="CHEBI:58405"/>
        <dbReference type="ChEBI" id="CHEBI:60392"/>
        <dbReference type="EC" id="3.6.1.27"/>
    </reaction>
</comment>
<keyword evidence="11 17" id="KW-0472">Membrane</keyword>
<dbReference type="EC" id="3.6.1.27" evidence="3 17"/>
<evidence type="ECO:0000313" key="18">
    <source>
        <dbReference type="EMBL" id="KNA92949.1"/>
    </source>
</evidence>
<dbReference type="NCBIfam" id="NF001395">
    <property type="entry name" value="PRK00281.3-1"/>
    <property type="match status" value="1"/>
</dbReference>
<feature type="transmembrane region" description="Helical" evidence="17">
    <location>
        <begin position="277"/>
        <end position="296"/>
    </location>
</feature>
<dbReference type="Pfam" id="PF02673">
    <property type="entry name" value="BacA"/>
    <property type="match status" value="1"/>
</dbReference>
<evidence type="ECO:0000256" key="13">
    <source>
        <dbReference type="ARBA" id="ARBA00023316"/>
    </source>
</evidence>
<gene>
    <name evidence="17" type="primary">uppP</name>
    <name evidence="18" type="ORF">ABW18_00280</name>
</gene>
<feature type="transmembrane region" description="Helical" evidence="17">
    <location>
        <begin position="246"/>
        <end position="270"/>
    </location>
</feature>
<comment type="miscellaneous">
    <text evidence="17">Bacitracin is thought to be involved in the inhibition of peptidoglycan synthesis by sequestering undecaprenyl diphosphate, thereby reducing the pool of lipid carrier available.</text>
</comment>
<evidence type="ECO:0000256" key="7">
    <source>
        <dbReference type="ARBA" id="ARBA00022801"/>
    </source>
</evidence>
<dbReference type="PANTHER" id="PTHR30622">
    <property type="entry name" value="UNDECAPRENYL-DIPHOSPHATASE"/>
    <property type="match status" value="1"/>
</dbReference>
<feature type="transmembrane region" description="Helical" evidence="17">
    <location>
        <begin position="127"/>
        <end position="152"/>
    </location>
</feature>
<name>A0ABR5IHA0_9ACTN</name>
<comment type="function">
    <text evidence="17">Catalyzes the dephosphorylation of undecaprenyl diphosphate (UPP). Confers resistance to bacitracin.</text>
</comment>
<evidence type="ECO:0000313" key="19">
    <source>
        <dbReference type="Proteomes" id="UP000037247"/>
    </source>
</evidence>
<dbReference type="InterPro" id="IPR003824">
    <property type="entry name" value="UppP"/>
</dbReference>
<evidence type="ECO:0000256" key="5">
    <source>
        <dbReference type="ARBA" id="ARBA00022475"/>
    </source>
</evidence>
<comment type="similarity">
    <text evidence="2 17">Belongs to the UppP family.</text>
</comment>
<keyword evidence="10 17" id="KW-1133">Transmembrane helix</keyword>
<evidence type="ECO:0000256" key="14">
    <source>
        <dbReference type="ARBA" id="ARBA00032707"/>
    </source>
</evidence>
<protein>
    <recommendedName>
        <fullName evidence="4 17">Undecaprenyl-diphosphatase</fullName>
        <ecNumber evidence="3 17">3.6.1.27</ecNumber>
    </recommendedName>
    <alternativeName>
        <fullName evidence="15 17">Bacitracin resistance protein</fullName>
    </alternativeName>
    <alternativeName>
        <fullName evidence="14 17">Undecaprenyl pyrophosphate phosphatase</fullName>
    </alternativeName>
</protein>
<dbReference type="RefSeq" id="WP_049697053.1">
    <property type="nucleotide sequence ID" value="NZ_JAQDQF010000001.1"/>
</dbReference>
<dbReference type="Proteomes" id="UP000037247">
    <property type="component" value="Unassembled WGS sequence"/>
</dbReference>
<keyword evidence="19" id="KW-1185">Reference proteome</keyword>
<feature type="transmembrane region" description="Helical" evidence="17">
    <location>
        <begin position="216"/>
        <end position="234"/>
    </location>
</feature>
<evidence type="ECO:0000256" key="17">
    <source>
        <dbReference type="HAMAP-Rule" id="MF_01006"/>
    </source>
</evidence>
<evidence type="ECO:0000256" key="15">
    <source>
        <dbReference type="ARBA" id="ARBA00032932"/>
    </source>
</evidence>
<evidence type="ECO:0000256" key="6">
    <source>
        <dbReference type="ARBA" id="ARBA00022692"/>
    </source>
</evidence>
<keyword evidence="9 17" id="KW-0573">Peptidoglycan synthesis</keyword>